<dbReference type="InterPro" id="IPR036047">
    <property type="entry name" value="F-box-like_dom_sf"/>
</dbReference>
<dbReference type="AlphaFoldDB" id="A0A7J0ESA1"/>
<dbReference type="InterPro" id="IPR053772">
    <property type="entry name" value="At1g61320/At1g61330-like"/>
</dbReference>
<dbReference type="PANTHER" id="PTHR34145">
    <property type="entry name" value="OS02G0105600 PROTEIN"/>
    <property type="match status" value="1"/>
</dbReference>
<dbReference type="SUPFAM" id="SSF81383">
    <property type="entry name" value="F-box domain"/>
    <property type="match status" value="1"/>
</dbReference>
<dbReference type="InterPro" id="IPR055357">
    <property type="entry name" value="LRR_At1g61320_AtMIF1"/>
</dbReference>
<proteinExistence type="predicted"/>
<gene>
    <name evidence="2" type="ORF">Acr_06g0003670</name>
</gene>
<sequence>MEGHSSKKGKTSEYDDDRISQLPGNVLNVVFSHLTMREAVRTSVLSTKWSLKLYLVMLFKGGPMKAWLGFSLPLLVNFLSSNLCLLSCSFYEEAERVSETFPTFYSLKLLSIIEIATNSCNLRQVATFLKASPSLQRLELHLHRYEIMEEAVITGAFGCSSMREVKRLPRCPHEHLKEVVITGACGHFGEIEIAIYLLNNATVLEKMVIDPRSRYYVGDGKWEISCSCGSWMLIGRKRFLEYLTREASSQTLIDDIVTIY</sequence>
<accession>A0A7J0ESA1</accession>
<dbReference type="PANTHER" id="PTHR34145:SF28">
    <property type="entry name" value="F-BOX DOMAIN-CONTAINING PROTEIN"/>
    <property type="match status" value="1"/>
</dbReference>
<dbReference type="EMBL" id="BJWL01000006">
    <property type="protein sequence ID" value="GFY88427.1"/>
    <property type="molecule type" value="Genomic_DNA"/>
</dbReference>
<keyword evidence="3" id="KW-1185">Reference proteome</keyword>
<organism evidence="2 3">
    <name type="scientific">Actinidia rufa</name>
    <dbReference type="NCBI Taxonomy" id="165716"/>
    <lineage>
        <taxon>Eukaryota</taxon>
        <taxon>Viridiplantae</taxon>
        <taxon>Streptophyta</taxon>
        <taxon>Embryophyta</taxon>
        <taxon>Tracheophyta</taxon>
        <taxon>Spermatophyta</taxon>
        <taxon>Magnoliopsida</taxon>
        <taxon>eudicotyledons</taxon>
        <taxon>Gunneridae</taxon>
        <taxon>Pentapetalae</taxon>
        <taxon>asterids</taxon>
        <taxon>Ericales</taxon>
        <taxon>Actinidiaceae</taxon>
        <taxon>Actinidia</taxon>
    </lineage>
</organism>
<feature type="domain" description="At1g61320/AtMIF1 LRR" evidence="1">
    <location>
        <begin position="81"/>
        <end position="215"/>
    </location>
</feature>
<name>A0A7J0ESA1_9ERIC</name>
<evidence type="ECO:0000313" key="3">
    <source>
        <dbReference type="Proteomes" id="UP000585474"/>
    </source>
</evidence>
<evidence type="ECO:0000313" key="2">
    <source>
        <dbReference type="EMBL" id="GFY88427.1"/>
    </source>
</evidence>
<dbReference type="OrthoDB" id="594804at2759"/>
<protein>
    <recommendedName>
        <fullName evidence="1">At1g61320/AtMIF1 LRR domain-containing protein</fullName>
    </recommendedName>
</protein>
<dbReference type="Proteomes" id="UP000585474">
    <property type="component" value="Unassembled WGS sequence"/>
</dbReference>
<evidence type="ECO:0000259" key="1">
    <source>
        <dbReference type="Pfam" id="PF23622"/>
    </source>
</evidence>
<reference evidence="2 3" key="1">
    <citation type="submission" date="2019-07" db="EMBL/GenBank/DDBJ databases">
        <title>De Novo Assembly of kiwifruit Actinidia rufa.</title>
        <authorList>
            <person name="Sugita-Konishi S."/>
            <person name="Sato K."/>
            <person name="Mori E."/>
            <person name="Abe Y."/>
            <person name="Kisaki G."/>
            <person name="Hamano K."/>
            <person name="Suezawa K."/>
            <person name="Otani M."/>
            <person name="Fukuda T."/>
            <person name="Manabe T."/>
            <person name="Gomi K."/>
            <person name="Tabuchi M."/>
            <person name="Akimitsu K."/>
            <person name="Kataoka I."/>
        </authorList>
    </citation>
    <scope>NUCLEOTIDE SEQUENCE [LARGE SCALE GENOMIC DNA]</scope>
    <source>
        <strain evidence="3">cv. Fuchu</strain>
    </source>
</reference>
<comment type="caution">
    <text evidence="2">The sequence shown here is derived from an EMBL/GenBank/DDBJ whole genome shotgun (WGS) entry which is preliminary data.</text>
</comment>
<dbReference type="Pfam" id="PF23622">
    <property type="entry name" value="LRR_At1g61320_AtMIF1"/>
    <property type="match status" value="1"/>
</dbReference>